<evidence type="ECO:0000313" key="4">
    <source>
        <dbReference type="Proteomes" id="UP000717328"/>
    </source>
</evidence>
<sequence length="420" mass="48665">MAKTANCPTPKNLKKVEFYDSAQLINLALDTNILNCWENYFETDDDLEAFFAQKKQANALPEFHELLDIAKKLARRHATTKAFRAAHNPNDKNPDPVPNGSPWLPPTQPLAVPQENWAENIAPIRVMDDQKSNALPDMFENSQTRTSPLGDVTLANTTLFIRDAIWWHEMCRAVAEGDTGRVWEILKIWIFTFAGSGNPYYSQYLLELFCNFKWEFDDATKQSIMSNWLVCLHELGEYIEMDLMQERHNHFFEKHAQHIGKEFNDPFFRTILGMNVHHFTHLKDEMEEAVSLKCRTKNHSAADLLNEIKALLKLLREKEVNRFRAGRNEGFTADDNFEKGYKIIIEKIKRFLERTTAFANILGEHQAGNTPTMVIDTEDAWAIGQQDQDEAPRNSRTMSPPWMHIIDDEFYMVGSEFYIK</sequence>
<dbReference type="Proteomes" id="UP000717328">
    <property type="component" value="Unassembled WGS sequence"/>
</dbReference>
<dbReference type="OrthoDB" id="3033641at2759"/>
<accession>A0A9P7FPG2</accession>
<protein>
    <recommendedName>
        <fullName evidence="2">DUF6589 domain-containing protein</fullName>
    </recommendedName>
</protein>
<comment type="caution">
    <text evidence="3">The sequence shown here is derived from an EMBL/GenBank/DDBJ whole genome shotgun (WGS) entry which is preliminary data.</text>
</comment>
<evidence type="ECO:0000313" key="3">
    <source>
        <dbReference type="EMBL" id="KAG5634356.1"/>
    </source>
</evidence>
<reference evidence="3" key="2">
    <citation type="submission" date="2021-10" db="EMBL/GenBank/DDBJ databases">
        <title>Phylogenomics reveals ancestral predisposition of the termite-cultivated fungus Termitomyces towards a domesticated lifestyle.</title>
        <authorList>
            <person name="Auxier B."/>
            <person name="Grum-Grzhimaylo A."/>
            <person name="Cardenas M.E."/>
            <person name="Lodge J.D."/>
            <person name="Laessoe T."/>
            <person name="Pedersen O."/>
            <person name="Smith M.E."/>
            <person name="Kuyper T.W."/>
            <person name="Franco-Molano E.A."/>
            <person name="Baroni T.J."/>
            <person name="Aanen D.K."/>
        </authorList>
    </citation>
    <scope>NUCLEOTIDE SEQUENCE</scope>
    <source>
        <strain evidence="3">D49</strain>
    </source>
</reference>
<dbReference type="AlphaFoldDB" id="A0A9P7FPG2"/>
<name>A0A9P7FPG2_9AGAR</name>
<dbReference type="EMBL" id="JABCKI010006457">
    <property type="protein sequence ID" value="KAG5634356.1"/>
    <property type="molecule type" value="Genomic_DNA"/>
</dbReference>
<organism evidence="3 4">
    <name type="scientific">Sphagnurus paluster</name>
    <dbReference type="NCBI Taxonomy" id="117069"/>
    <lineage>
        <taxon>Eukaryota</taxon>
        <taxon>Fungi</taxon>
        <taxon>Dikarya</taxon>
        <taxon>Basidiomycota</taxon>
        <taxon>Agaricomycotina</taxon>
        <taxon>Agaricomycetes</taxon>
        <taxon>Agaricomycetidae</taxon>
        <taxon>Agaricales</taxon>
        <taxon>Tricholomatineae</taxon>
        <taxon>Lyophyllaceae</taxon>
        <taxon>Sphagnurus</taxon>
    </lineage>
</organism>
<gene>
    <name evidence="3" type="ORF">H0H81_002264</name>
</gene>
<evidence type="ECO:0000259" key="2">
    <source>
        <dbReference type="Pfam" id="PF20231"/>
    </source>
</evidence>
<dbReference type="InterPro" id="IPR046496">
    <property type="entry name" value="DUF6589"/>
</dbReference>
<keyword evidence="4" id="KW-1185">Reference proteome</keyword>
<feature type="domain" description="DUF6589" evidence="2">
    <location>
        <begin position="6"/>
        <end position="299"/>
    </location>
</feature>
<evidence type="ECO:0000256" key="1">
    <source>
        <dbReference type="SAM" id="MobiDB-lite"/>
    </source>
</evidence>
<dbReference type="Pfam" id="PF20231">
    <property type="entry name" value="DUF6589"/>
    <property type="match status" value="1"/>
</dbReference>
<feature type="compositionally biased region" description="Pro residues" evidence="1">
    <location>
        <begin position="95"/>
        <end position="108"/>
    </location>
</feature>
<reference evidence="3" key="1">
    <citation type="submission" date="2021-02" db="EMBL/GenBank/DDBJ databases">
        <authorList>
            <person name="Nieuwenhuis M."/>
            <person name="Van De Peppel L.J.J."/>
        </authorList>
    </citation>
    <scope>NUCLEOTIDE SEQUENCE</scope>
    <source>
        <strain evidence="3">D49</strain>
    </source>
</reference>
<proteinExistence type="predicted"/>
<feature type="region of interest" description="Disordered" evidence="1">
    <location>
        <begin position="80"/>
        <end position="108"/>
    </location>
</feature>